<gene>
    <name evidence="4" type="ORF">Nocox_25665</name>
</gene>
<keyword evidence="4" id="KW-0378">Hydrolase</keyword>
<dbReference type="RefSeq" id="WP_211212853.1">
    <property type="nucleotide sequence ID" value="NZ_CP068985.1"/>
</dbReference>
<evidence type="ECO:0000259" key="2">
    <source>
        <dbReference type="Pfam" id="PF07971"/>
    </source>
</evidence>
<dbReference type="PANTHER" id="PTHR12143:SF39">
    <property type="entry name" value="SECRETED PROTEIN"/>
    <property type="match status" value="1"/>
</dbReference>
<dbReference type="Gene3D" id="3.30.2080.10">
    <property type="entry name" value="GH92 mannosidase domain"/>
    <property type="match status" value="1"/>
</dbReference>
<dbReference type="Proteomes" id="UP000824681">
    <property type="component" value="Chromosome"/>
</dbReference>
<dbReference type="SUPFAM" id="SSF48208">
    <property type="entry name" value="Six-hairpin glycosidases"/>
    <property type="match status" value="1"/>
</dbReference>
<feature type="signal peptide" evidence="1">
    <location>
        <begin position="1"/>
        <end position="19"/>
    </location>
</feature>
<evidence type="ECO:0000313" key="5">
    <source>
        <dbReference type="Proteomes" id="UP000824681"/>
    </source>
</evidence>
<feature type="chain" id="PRO_5046130874" evidence="1">
    <location>
        <begin position="20"/>
        <end position="1070"/>
    </location>
</feature>
<dbReference type="Gene3D" id="2.70.98.10">
    <property type="match status" value="1"/>
</dbReference>
<dbReference type="InterPro" id="IPR008928">
    <property type="entry name" value="6-hairpin_glycosidase_sf"/>
</dbReference>
<feature type="domain" description="Glycosyl hydrolase family 92" evidence="2">
    <location>
        <begin position="302"/>
        <end position="759"/>
    </location>
</feature>
<accession>A0ABX8U7K3</accession>
<protein>
    <submittedName>
        <fullName evidence="4">Glycosyl hydrolase family 92</fullName>
    </submittedName>
</protein>
<evidence type="ECO:0000259" key="3">
    <source>
        <dbReference type="Pfam" id="PF17678"/>
    </source>
</evidence>
<keyword evidence="1" id="KW-0732">Signal</keyword>
<dbReference type="NCBIfam" id="TIGR01180">
    <property type="entry name" value="aman2_put"/>
    <property type="match status" value="1"/>
</dbReference>
<dbReference type="InterPro" id="IPR014718">
    <property type="entry name" value="GH-type_carb-bd"/>
</dbReference>
<feature type="domain" description="Glycosyl hydrolase family 92 N-terminal" evidence="3">
    <location>
        <begin position="40"/>
        <end position="296"/>
    </location>
</feature>
<dbReference type="Gene3D" id="1.20.1610.10">
    <property type="entry name" value="alpha-1,2-mannosidases domains"/>
    <property type="match status" value="1"/>
</dbReference>
<dbReference type="InterPro" id="IPR005887">
    <property type="entry name" value="GH92_a_mannosidase_put"/>
</dbReference>
<dbReference type="InterPro" id="IPR012939">
    <property type="entry name" value="Glyco_hydro_92"/>
</dbReference>
<dbReference type="InterPro" id="IPR041371">
    <property type="entry name" value="GH92_N"/>
</dbReference>
<dbReference type="PANTHER" id="PTHR12143">
    <property type="entry name" value="PEPTIDE N-GLYCANASE PNGASE -RELATED"/>
    <property type="match status" value="1"/>
</dbReference>
<dbReference type="GO" id="GO:0016787">
    <property type="term" value="F:hydrolase activity"/>
    <property type="evidence" value="ECO:0007669"/>
    <property type="project" value="UniProtKB-KW"/>
</dbReference>
<dbReference type="Pfam" id="PF17678">
    <property type="entry name" value="Glyco_hydro_92N"/>
    <property type="match status" value="1"/>
</dbReference>
<name>A0ABX8U7K3_9ACTN</name>
<proteinExistence type="predicted"/>
<evidence type="ECO:0000256" key="1">
    <source>
        <dbReference type="SAM" id="SignalP"/>
    </source>
</evidence>
<keyword evidence="5" id="KW-1185">Reference proteome</keyword>
<organism evidence="4 5">
    <name type="scientific">Nonomuraea coxensis DSM 45129</name>
    <dbReference type="NCBI Taxonomy" id="1122611"/>
    <lineage>
        <taxon>Bacteria</taxon>
        <taxon>Bacillati</taxon>
        <taxon>Actinomycetota</taxon>
        <taxon>Actinomycetes</taxon>
        <taxon>Streptosporangiales</taxon>
        <taxon>Streptosporangiaceae</taxon>
        <taxon>Nonomuraea</taxon>
    </lineage>
</organism>
<dbReference type="EMBL" id="CP068985">
    <property type="protein sequence ID" value="QYC42734.1"/>
    <property type="molecule type" value="Genomic_DNA"/>
</dbReference>
<evidence type="ECO:0000313" key="4">
    <source>
        <dbReference type="EMBL" id="QYC42734.1"/>
    </source>
</evidence>
<reference evidence="4 5" key="1">
    <citation type="journal article" date="2021" name="ACS Chem. Biol.">
        <title>Genomic-Led Discovery of a Novel Glycopeptide Antibiotic by Nonomuraea coxensis DSM 45129.</title>
        <authorList>
            <person name="Yushchuk O."/>
            <person name="Vior N.M."/>
            <person name="Andreo-Vidal A."/>
            <person name="Berini F."/>
            <person name="Ruckert C."/>
            <person name="Busche T."/>
            <person name="Binda E."/>
            <person name="Kalinowski J."/>
            <person name="Truman A.W."/>
            <person name="Marinelli F."/>
        </authorList>
    </citation>
    <scope>NUCLEOTIDE SEQUENCE [LARGE SCALE GENOMIC DNA]</scope>
    <source>
        <strain evidence="4 5">DSM 45129</strain>
    </source>
</reference>
<dbReference type="InterPro" id="IPR050883">
    <property type="entry name" value="PNGase"/>
</dbReference>
<dbReference type="Pfam" id="PF07971">
    <property type="entry name" value="Glyco_hydro_92"/>
    <property type="match status" value="1"/>
</dbReference>
<sequence length="1070" mass="113448">MSVWSLPVVAALVVGAAFPAGPVIPAAAQDVDMVRDPAALVNVFHGTKEAAADFGHGGGGGMTFPGAVLPFGMMQWSPDTVADAGGGYRWEDNRLRGYSMTHLSGPGCTGAQDFPVLPFSGAIGRSPATHGEDYVQTFAHSGERAAPGFYSATLDTGIRTELSVSMRAGVGRFTFPPGKPGTLLLNTSGSINGVDDGETRISGDAVEGWVQTGGFCGPPMRYKVYFRATFDQPFTAFGTWKDDEVRPGARTVANAGAARVRGDVVTQDDVVVDGPGSGAYLQFDPARPVQMRVGLSYVSLAGAAKNLAAEIGAKSFDQVRAEAAAVWDRRLGQVRIGGGTDAQRRTFYSNLYHALLQPYVFEDVDGVYTGMDGEPRTVAPGRHHYATFSGWDIYRSEVQLLALLAPDVASDIAQSMYDNAQALGNVWDRWSHQNAVTGVMVGDPYHVILSTMYAFGARGFDFASALKAMAEAARRVGPRDIGHPLLGYDERPGNAAYMSKGHVPYDPSATLEYGAADFGIAQLATRLGDRVTAGEFMKRAQAAWQSMYNPGEDWIQPRMGEGSFKAPFDPAHPDVYMEGNGAQYHWMVPYNPVGLFTAMGGAAKVEPRLDAYFKELNAGPARPYAYLGNEPALSSPWLYAWLGKPHKTQEVVRRAQKELFGPGPDGLVGNDDLGAMGSWYVWSAIGLYPAIPGRAELFVSTPLFDRVTIDRPAGDIVVNAPGAAGGYVRALRVDGVPTAKAWLPETFATGGGRLDVTVGTSPAPSFGASAADAPPSFAQGSRPYLAGMAPGSGPVEPGGVFKAELAVRSLGGAATLAWQARPPAGVTVSPPGGTLNVAASGQARVALTVTVSASLATGFVTVPVTVGDTVASVRLNVARRGSPEWHHNNAGIGDESAQGEANLDGAGFSYAGQALAGAGLRPGEAVTWKDFRFTWPDRRKGEWDNLRPGTQPLEVAAPAGASRIAFLGSGTHGDPQSKVTITYTDGTTSSAVLGFSDWILDWNQDQPSFGNEIVATTPYRLYWGSWELHPINTYVYAAQPIPLDPAKRVRSLTFAPVDEGQMHIFTWAFA</sequence>
<dbReference type="Gene3D" id="1.20.1050.60">
    <property type="entry name" value="alpha-1,2-mannosidase"/>
    <property type="match status" value="1"/>
</dbReference>